<dbReference type="InterPro" id="IPR040765">
    <property type="entry name" value="Tudor_1_RapA"/>
</dbReference>
<keyword evidence="1 9" id="KW-0547">Nucleotide-binding</keyword>
<comment type="function">
    <text evidence="9">Transcription regulator that activates transcription by stimulating RNA polymerase (RNAP) recycling in case of stress conditions such as supercoiled DNA or high salt concentrations. Probably acts by releasing the RNAP, when it is trapped or immobilized on tightly supercoiled DNA. Does not activate transcription on linear DNA. Probably not involved in DNA repair.</text>
</comment>
<keyword evidence="7 9" id="KW-0010">Activator</keyword>
<dbReference type="AlphaFoldDB" id="A0A0J5IMX7"/>
<dbReference type="PANTHER" id="PTHR45766:SF6">
    <property type="entry name" value="SWI_SNF-RELATED MATRIX-ASSOCIATED ACTIN-DEPENDENT REGULATOR OF CHROMATIN SUBFAMILY A-LIKE PROTEIN 1"/>
    <property type="match status" value="1"/>
</dbReference>
<dbReference type="STRING" id="880157.AB204_14105"/>
<dbReference type="Gene3D" id="6.10.140.1500">
    <property type="match status" value="1"/>
</dbReference>
<reference evidence="12 13" key="1">
    <citation type="submission" date="2015-06" db="EMBL/GenBank/DDBJ databases">
        <title>Draft Whole-Genome Sequence of the Entomopathogenic Bacterium Xenorhabdus khoisanae.</title>
        <authorList>
            <person name="Naidoo S."/>
            <person name="Featherston J."/>
            <person name="Gray V.M."/>
        </authorList>
    </citation>
    <scope>NUCLEOTIDE SEQUENCE [LARGE SCALE GENOMIC DNA]</scope>
    <source>
        <strain evidence="12 13">MCB</strain>
    </source>
</reference>
<evidence type="ECO:0000259" key="10">
    <source>
        <dbReference type="PROSITE" id="PS51192"/>
    </source>
</evidence>
<proteinExistence type="inferred from homology"/>
<dbReference type="InterPro" id="IPR014001">
    <property type="entry name" value="Helicase_ATP-bd"/>
</dbReference>
<evidence type="ECO:0000313" key="12">
    <source>
        <dbReference type="EMBL" id="KMJ44535.1"/>
    </source>
</evidence>
<dbReference type="Gene3D" id="6.10.140.2230">
    <property type="match status" value="1"/>
</dbReference>
<dbReference type="GO" id="GO:0006355">
    <property type="term" value="P:regulation of DNA-templated transcription"/>
    <property type="evidence" value="ECO:0007669"/>
    <property type="project" value="UniProtKB-UniRule"/>
</dbReference>
<keyword evidence="13" id="KW-1185">Reference proteome</keyword>
<dbReference type="PROSITE" id="PS51194">
    <property type="entry name" value="HELICASE_CTER"/>
    <property type="match status" value="1"/>
</dbReference>
<dbReference type="CDD" id="cd18011">
    <property type="entry name" value="DEXDc_RapA"/>
    <property type="match status" value="1"/>
</dbReference>
<dbReference type="EC" id="3.6.4.-" evidence="9"/>
<dbReference type="GO" id="GO:0005524">
    <property type="term" value="F:ATP binding"/>
    <property type="evidence" value="ECO:0007669"/>
    <property type="project" value="UniProtKB-UniRule"/>
</dbReference>
<feature type="short sequence motif" description="DEAH box" evidence="9">
    <location>
        <begin position="280"/>
        <end position="283"/>
    </location>
</feature>
<evidence type="ECO:0000256" key="6">
    <source>
        <dbReference type="ARBA" id="ARBA00023125"/>
    </source>
</evidence>
<name>A0A0J5IMX7_9GAMM</name>
<dbReference type="HAMAP" id="MF_01821">
    <property type="entry name" value="Helicase_RapA"/>
    <property type="match status" value="1"/>
</dbReference>
<comment type="caution">
    <text evidence="12">The sequence shown here is derived from an EMBL/GenBank/DDBJ whole genome shotgun (WGS) entry which is preliminary data.</text>
</comment>
<sequence length="969" mass="110746">MPFTLGQRWISDTESELGLGTVVALDPRMVTLLFPASGENRLYARNDSPITRVMFNVGDTVTSHESWKLKIDDVQQDNGLLIYVGTRLDTEEENICLREVFLDSKLTFNKPQDRLFAGQIDRMDRFALRFRARKHQSEQFRLAESGLRGIRASLIPHQLHIANEVGKRHAPRVLLADEVGLGKTIEAGMIIHQQLMAGRAERVLVIVPDSLQHQWLVEMLRRFNLRFSLFDDGRYSEALHDSDNPFETEQLIICSLDFVRRNKQRFEHLLEASWDLMVVDEAHHLAWSEKAPSREYHAIEQLAEQIPSVLLLTATPEQLGQESHFARLRLLDSNRFHDYQAFIDEQQKYRPVADAVTLLLSGETLSNDQQNVIVELISEQDIEPLLKAANSHQDEESENARRELISMLMDRHGTSRLLFRNTRGGVKGFPHRELHEIKLPLPAQYQTAIKVSEIMGAKKTVEARAKDMLYPERIYQEFEGENATWWNFDPRVEWLLGFLMANRDEKVLVICAKAETALQLEQILREREGIRSAVFHEGLSLLERDRAAAYFASQEEGAQVLLCSEIGSEGRNFQFANQLVMFDLPFNPDLLEQRIGRLDRIGQSRDIKISVPYLENTAQSILLRWYHEGLDAFEHTCPTGRPIYDKYYEVLLNFLAKPNEQAGFNEFITECRTHHEQLKQQLEQGRDRLLEMNSNGGEQGQKLAETIAAQDNDTDLVNFALNLFDIIGINQEDRCDNIIALQPSDHMLVPDFPGLPQDGCSITFSREKALSREDTQFLSWEHPIIRNGLDLILSGDTGSCAVSILKNKALPVGTLLVELIYVVEAQAPKHLQLTRFLPPTPVRLLLDLKGTNLAPQVEFESFNRQLNAINRHNASKLVNAVQQEVHAILQQSEPLVEKQARELIEKAKKEADEVLSAELSRLEALKAVNPNIRDDELDAVESEHKHLLLNLDQANWRLDAIRLVVVSHQ</sequence>
<dbReference type="OrthoDB" id="9814088at2"/>
<keyword evidence="6 9" id="KW-0238">DNA-binding</keyword>
<comment type="subunit">
    <text evidence="9">Interacts with the RNAP. Has a higher affinity for the core RNAP than for the holoenzyme. Its ATPase activity is stimulated by binding to RNAP.</text>
</comment>
<organism evidence="12 13">
    <name type="scientific">Xenorhabdus khoisanae</name>
    <dbReference type="NCBI Taxonomy" id="880157"/>
    <lineage>
        <taxon>Bacteria</taxon>
        <taxon>Pseudomonadati</taxon>
        <taxon>Pseudomonadota</taxon>
        <taxon>Gammaproteobacteria</taxon>
        <taxon>Enterobacterales</taxon>
        <taxon>Morganellaceae</taxon>
        <taxon>Xenorhabdus</taxon>
    </lineage>
</organism>
<dbReference type="Gene3D" id="3.40.50.300">
    <property type="entry name" value="P-loop containing nucleotide triphosphate hydrolases"/>
    <property type="match status" value="1"/>
</dbReference>
<dbReference type="PATRIC" id="fig|880157.4.peg.3011"/>
<keyword evidence="5 9" id="KW-0805">Transcription regulation</keyword>
<dbReference type="InterPro" id="IPR027417">
    <property type="entry name" value="P-loop_NTPase"/>
</dbReference>
<gene>
    <name evidence="9" type="primary">rapA</name>
    <name evidence="12" type="ORF">AB204_14105</name>
</gene>
<dbReference type="InterPro" id="IPR038718">
    <property type="entry name" value="SNF2-like_sf"/>
</dbReference>
<dbReference type="CDD" id="cd18793">
    <property type="entry name" value="SF2_C_SNF"/>
    <property type="match status" value="1"/>
</dbReference>
<dbReference type="GO" id="GO:0003677">
    <property type="term" value="F:DNA binding"/>
    <property type="evidence" value="ECO:0007669"/>
    <property type="project" value="UniProtKB-KW"/>
</dbReference>
<dbReference type="GO" id="GO:0016817">
    <property type="term" value="F:hydrolase activity, acting on acid anhydrides"/>
    <property type="evidence" value="ECO:0007669"/>
    <property type="project" value="InterPro"/>
</dbReference>
<dbReference type="Proteomes" id="UP000036277">
    <property type="component" value="Unassembled WGS sequence"/>
</dbReference>
<feature type="binding site" evidence="9">
    <location>
        <begin position="177"/>
        <end position="184"/>
    </location>
    <ligand>
        <name>ATP</name>
        <dbReference type="ChEBI" id="CHEBI:30616"/>
    </ligand>
</feature>
<evidence type="ECO:0000256" key="4">
    <source>
        <dbReference type="ARBA" id="ARBA00022840"/>
    </source>
</evidence>
<evidence type="ECO:0000256" key="3">
    <source>
        <dbReference type="ARBA" id="ARBA00022806"/>
    </source>
</evidence>
<dbReference type="InterPro" id="IPR001650">
    <property type="entry name" value="Helicase_C-like"/>
</dbReference>
<dbReference type="PROSITE" id="PS51192">
    <property type="entry name" value="HELICASE_ATP_BIND_1"/>
    <property type="match status" value="1"/>
</dbReference>
<evidence type="ECO:0000256" key="2">
    <source>
        <dbReference type="ARBA" id="ARBA00022801"/>
    </source>
</evidence>
<dbReference type="SMART" id="SM00487">
    <property type="entry name" value="DEXDc"/>
    <property type="match status" value="1"/>
</dbReference>
<dbReference type="Pfam" id="PF12137">
    <property type="entry name" value="RapA_C"/>
    <property type="match status" value="1"/>
</dbReference>
<dbReference type="SMART" id="SM00490">
    <property type="entry name" value="HELICc"/>
    <property type="match status" value="1"/>
</dbReference>
<evidence type="ECO:0000256" key="8">
    <source>
        <dbReference type="ARBA" id="ARBA00023163"/>
    </source>
</evidence>
<evidence type="ECO:0000256" key="7">
    <source>
        <dbReference type="ARBA" id="ARBA00023159"/>
    </source>
</evidence>
<keyword evidence="8 9" id="KW-0804">Transcription</keyword>
<dbReference type="InterPro" id="IPR040766">
    <property type="entry name" value="Tudor_2_RapA"/>
</dbReference>
<dbReference type="RefSeq" id="WP_047963995.1">
    <property type="nucleotide sequence ID" value="NZ_CAWMBG010000092.1"/>
</dbReference>
<dbReference type="Pfam" id="PF18337">
    <property type="entry name" value="Tudor_RapA"/>
    <property type="match status" value="1"/>
</dbReference>
<dbReference type="Pfam" id="PF00271">
    <property type="entry name" value="Helicase_C"/>
    <property type="match status" value="1"/>
</dbReference>
<dbReference type="SUPFAM" id="SSF52540">
    <property type="entry name" value="P-loop containing nucleoside triphosphate hydrolases"/>
    <property type="match status" value="2"/>
</dbReference>
<dbReference type="Pfam" id="PF18339">
    <property type="entry name" value="Tudor_1_RapA"/>
    <property type="match status" value="1"/>
</dbReference>
<dbReference type="InterPro" id="IPR022737">
    <property type="entry name" value="RapA_C"/>
</dbReference>
<feature type="domain" description="Helicase ATP-binding" evidence="10">
    <location>
        <begin position="164"/>
        <end position="334"/>
    </location>
</feature>
<keyword evidence="4 9" id="KW-0067">ATP-binding</keyword>
<feature type="domain" description="Helicase C-terminal" evidence="11">
    <location>
        <begin position="491"/>
        <end position="645"/>
    </location>
</feature>
<dbReference type="Gene3D" id="3.30.360.80">
    <property type="match status" value="1"/>
</dbReference>
<evidence type="ECO:0000256" key="5">
    <source>
        <dbReference type="ARBA" id="ARBA00023015"/>
    </source>
</evidence>
<accession>A0A0J5IMX7</accession>
<protein>
    <recommendedName>
        <fullName evidence="9">RNA polymerase-associated protein RapA</fullName>
        <ecNumber evidence="9">3.6.4.-</ecNumber>
    </recommendedName>
    <alternativeName>
        <fullName evidence="9">ATP-dependent helicase HepA</fullName>
    </alternativeName>
</protein>
<dbReference type="GO" id="GO:0004386">
    <property type="term" value="F:helicase activity"/>
    <property type="evidence" value="ECO:0007669"/>
    <property type="project" value="UniProtKB-UniRule"/>
</dbReference>
<dbReference type="Pfam" id="PF00176">
    <property type="entry name" value="SNF2-rel_dom"/>
    <property type="match status" value="1"/>
</dbReference>
<dbReference type="InterPro" id="IPR049730">
    <property type="entry name" value="SNF2/RAD54-like_C"/>
</dbReference>
<keyword evidence="2 9" id="KW-0378">Hydrolase</keyword>
<dbReference type="Gene3D" id="2.30.30.930">
    <property type="match status" value="1"/>
</dbReference>
<comment type="similarity">
    <text evidence="9">Belongs to the SNF2/RAD54 helicase family. RapA subfamily.</text>
</comment>
<evidence type="ECO:0000313" key="13">
    <source>
        <dbReference type="Proteomes" id="UP000036277"/>
    </source>
</evidence>
<dbReference type="FunFam" id="3.40.50.10810:FF:000012">
    <property type="entry name" value="RNA polymerase-associated protein RapA"/>
    <property type="match status" value="1"/>
</dbReference>
<dbReference type="Gene3D" id="2.30.30.140">
    <property type="match status" value="1"/>
</dbReference>
<evidence type="ECO:0000256" key="9">
    <source>
        <dbReference type="HAMAP-Rule" id="MF_01821"/>
    </source>
</evidence>
<evidence type="ECO:0000259" key="11">
    <source>
        <dbReference type="PROSITE" id="PS51194"/>
    </source>
</evidence>
<dbReference type="InterPro" id="IPR057342">
    <property type="entry name" value="DEXDc_RapA"/>
</dbReference>
<dbReference type="PANTHER" id="PTHR45766">
    <property type="entry name" value="DNA ANNEALING HELICASE AND ENDONUCLEASE ZRANB3 FAMILY MEMBER"/>
    <property type="match status" value="1"/>
</dbReference>
<dbReference type="Gene3D" id="3.40.50.10810">
    <property type="entry name" value="Tandem AAA-ATPase domain"/>
    <property type="match status" value="1"/>
</dbReference>
<keyword evidence="3 9" id="KW-0347">Helicase</keyword>
<dbReference type="InterPro" id="IPR023949">
    <property type="entry name" value="Helicase_RapA"/>
</dbReference>
<dbReference type="NCBIfam" id="NF003426">
    <property type="entry name" value="PRK04914.1"/>
    <property type="match status" value="1"/>
</dbReference>
<evidence type="ECO:0000256" key="1">
    <source>
        <dbReference type="ARBA" id="ARBA00022741"/>
    </source>
</evidence>
<dbReference type="InterPro" id="IPR000330">
    <property type="entry name" value="SNF2_N"/>
</dbReference>
<dbReference type="EMBL" id="LFCV01000092">
    <property type="protein sequence ID" value="KMJ44535.1"/>
    <property type="molecule type" value="Genomic_DNA"/>
</dbReference>